<dbReference type="PANTHER" id="PTHR21310:SF42">
    <property type="entry name" value="BIFUNCTIONAL AAC_APH"/>
    <property type="match status" value="1"/>
</dbReference>
<comment type="caution">
    <text evidence="2">The sequence shown here is derived from an EMBL/GenBank/DDBJ whole genome shotgun (WGS) entry which is preliminary data.</text>
</comment>
<organism evidence="2 3">
    <name type="scientific">Microbacterium candidum</name>
    <dbReference type="NCBI Taxonomy" id="3041922"/>
    <lineage>
        <taxon>Bacteria</taxon>
        <taxon>Bacillati</taxon>
        <taxon>Actinomycetota</taxon>
        <taxon>Actinomycetes</taxon>
        <taxon>Micrococcales</taxon>
        <taxon>Microbacteriaceae</taxon>
        <taxon>Microbacterium</taxon>
    </lineage>
</organism>
<dbReference type="EMBL" id="JASXSZ010000003">
    <property type="protein sequence ID" value="MDL9980033.1"/>
    <property type="molecule type" value="Genomic_DNA"/>
</dbReference>
<sequence>MAGRPAAETPIDAHLVRALVRTIEGIPDAADLPIAHVADGWDCSIWRLGDDLAVRLPRRAEVAALLDGESRSLAAVAPAVEATGVRVPAVVATGAPAAGYPWTWTVVPFFAGTSGIHVSRERRRGWAARLAAAFGALHSPAPEWHPRNPYRGVPFADRAEVVATRLEACAERVGPDQHAALVAAWEAGLAAPAWEGAPVWIHGDAHPANLIARDDELVAIIDFVDITAGDAAYDLAAAWLVFDGPGRRAFMNASPHVDADTWVRGRAWAAAITALLVAGSDDNLDYERLARESLTELTGRAARLRS</sequence>
<dbReference type="SUPFAM" id="SSF56112">
    <property type="entry name" value="Protein kinase-like (PK-like)"/>
    <property type="match status" value="1"/>
</dbReference>
<feature type="domain" description="Aminoglycoside phosphotransferase" evidence="1">
    <location>
        <begin position="37"/>
        <end position="267"/>
    </location>
</feature>
<dbReference type="InterPro" id="IPR051678">
    <property type="entry name" value="AGP_Transferase"/>
</dbReference>
<gene>
    <name evidence="2" type="ORF">QSV35_11885</name>
</gene>
<dbReference type="Pfam" id="PF01636">
    <property type="entry name" value="APH"/>
    <property type="match status" value="1"/>
</dbReference>
<dbReference type="Proteomes" id="UP001235064">
    <property type="component" value="Unassembled WGS sequence"/>
</dbReference>
<dbReference type="InterPro" id="IPR011009">
    <property type="entry name" value="Kinase-like_dom_sf"/>
</dbReference>
<accession>A0ABT7N000</accession>
<evidence type="ECO:0000313" key="2">
    <source>
        <dbReference type="EMBL" id="MDL9980033.1"/>
    </source>
</evidence>
<proteinExistence type="predicted"/>
<reference evidence="2 3" key="1">
    <citation type="submission" date="2023-06" db="EMBL/GenBank/DDBJ databases">
        <title>Microbacterium sp. nov., isolated from a waste landfill.</title>
        <authorList>
            <person name="Wen W."/>
        </authorList>
    </citation>
    <scope>NUCLEOTIDE SEQUENCE [LARGE SCALE GENOMIC DNA]</scope>
    <source>
        <strain evidence="2 3">ASV49</strain>
    </source>
</reference>
<evidence type="ECO:0000313" key="3">
    <source>
        <dbReference type="Proteomes" id="UP001235064"/>
    </source>
</evidence>
<dbReference type="Gene3D" id="3.30.200.20">
    <property type="entry name" value="Phosphorylase Kinase, domain 1"/>
    <property type="match status" value="1"/>
</dbReference>
<dbReference type="InterPro" id="IPR002575">
    <property type="entry name" value="Aminoglycoside_PTrfase"/>
</dbReference>
<dbReference type="RefSeq" id="WP_286288964.1">
    <property type="nucleotide sequence ID" value="NZ_JASXSZ010000003.1"/>
</dbReference>
<protein>
    <submittedName>
        <fullName evidence="2">Phosphotransferase</fullName>
    </submittedName>
</protein>
<dbReference type="PANTHER" id="PTHR21310">
    <property type="entry name" value="AMINOGLYCOSIDE PHOSPHOTRANSFERASE-RELATED-RELATED"/>
    <property type="match status" value="1"/>
</dbReference>
<keyword evidence="3" id="KW-1185">Reference proteome</keyword>
<name>A0ABT7N000_9MICO</name>
<dbReference type="Gene3D" id="3.90.1200.10">
    <property type="match status" value="1"/>
</dbReference>
<evidence type="ECO:0000259" key="1">
    <source>
        <dbReference type="Pfam" id="PF01636"/>
    </source>
</evidence>